<evidence type="ECO:0000313" key="7">
    <source>
        <dbReference type="EMBL" id="MFD1139804.1"/>
    </source>
</evidence>
<accession>A0ABW3Q2U6</accession>
<protein>
    <submittedName>
        <fullName evidence="7">FAD-dependent oxidoreductase</fullName>
    </submittedName>
</protein>
<proteinExistence type="predicted"/>
<dbReference type="Gene3D" id="2.102.10.10">
    <property type="entry name" value="Rieske [2Fe-2S] iron-sulphur domain"/>
    <property type="match status" value="1"/>
</dbReference>
<dbReference type="PANTHER" id="PTHR13847:SF281">
    <property type="entry name" value="FAD DEPENDENT OXIDOREDUCTASE DOMAIN-CONTAINING PROTEIN"/>
    <property type="match status" value="1"/>
</dbReference>
<evidence type="ECO:0000256" key="2">
    <source>
        <dbReference type="ARBA" id="ARBA00022723"/>
    </source>
</evidence>
<keyword evidence="2" id="KW-0479">Metal-binding</keyword>
<keyword evidence="3" id="KW-0408">Iron</keyword>
<gene>
    <name evidence="7" type="ORF">ACFQ4C_01730</name>
</gene>
<reference evidence="8" key="1">
    <citation type="journal article" date="2019" name="Int. J. Syst. Evol. Microbiol.">
        <title>The Global Catalogue of Microorganisms (GCM) 10K type strain sequencing project: providing services to taxonomists for standard genome sequencing and annotation.</title>
        <authorList>
            <consortium name="The Broad Institute Genomics Platform"/>
            <consortium name="The Broad Institute Genome Sequencing Center for Infectious Disease"/>
            <person name="Wu L."/>
            <person name="Ma J."/>
        </authorList>
    </citation>
    <scope>NUCLEOTIDE SEQUENCE [LARGE SCALE GENOMIC DNA]</scope>
    <source>
        <strain evidence="8">CCUG 55608</strain>
    </source>
</reference>
<dbReference type="PANTHER" id="PTHR13847">
    <property type="entry name" value="SARCOSINE DEHYDROGENASE-RELATED"/>
    <property type="match status" value="1"/>
</dbReference>
<feature type="domain" description="Rieske" evidence="6">
    <location>
        <begin position="436"/>
        <end position="530"/>
    </location>
</feature>
<dbReference type="CDD" id="cd03477">
    <property type="entry name" value="Rieske_YhfW_C"/>
    <property type="match status" value="1"/>
</dbReference>
<dbReference type="Gene3D" id="3.30.9.10">
    <property type="entry name" value="D-Amino Acid Oxidase, subunit A, domain 2"/>
    <property type="match status" value="1"/>
</dbReference>
<dbReference type="InterPro" id="IPR006076">
    <property type="entry name" value="FAD-dep_OxRdtase"/>
</dbReference>
<evidence type="ECO:0000313" key="8">
    <source>
        <dbReference type="Proteomes" id="UP001597116"/>
    </source>
</evidence>
<dbReference type="RefSeq" id="WP_265990481.1">
    <property type="nucleotide sequence ID" value="NZ_CP110973.1"/>
</dbReference>
<name>A0ABW3Q2U6_9BACT</name>
<comment type="caution">
    <text evidence="7">The sequence shown here is derived from an EMBL/GenBank/DDBJ whole genome shotgun (WGS) entry which is preliminary data.</text>
</comment>
<evidence type="ECO:0000256" key="1">
    <source>
        <dbReference type="ARBA" id="ARBA00022714"/>
    </source>
</evidence>
<dbReference type="PROSITE" id="PS51296">
    <property type="entry name" value="RIESKE"/>
    <property type="match status" value="1"/>
</dbReference>
<keyword evidence="4" id="KW-0411">Iron-sulfur</keyword>
<dbReference type="InterPro" id="IPR017941">
    <property type="entry name" value="Rieske_2Fe-2S"/>
</dbReference>
<keyword evidence="1" id="KW-0001">2Fe-2S</keyword>
<dbReference type="InterPro" id="IPR036188">
    <property type="entry name" value="FAD/NAD-bd_sf"/>
</dbReference>
<evidence type="ECO:0000256" key="3">
    <source>
        <dbReference type="ARBA" id="ARBA00023004"/>
    </source>
</evidence>
<evidence type="ECO:0000256" key="5">
    <source>
        <dbReference type="ARBA" id="ARBA00023157"/>
    </source>
</evidence>
<dbReference type="Pfam" id="PF00355">
    <property type="entry name" value="Rieske"/>
    <property type="match status" value="1"/>
</dbReference>
<dbReference type="SUPFAM" id="SSF50022">
    <property type="entry name" value="ISP domain"/>
    <property type="match status" value="1"/>
</dbReference>
<keyword evidence="8" id="KW-1185">Reference proteome</keyword>
<dbReference type="EMBL" id="JBHTLP010000001">
    <property type="protein sequence ID" value="MFD1139804.1"/>
    <property type="molecule type" value="Genomic_DNA"/>
</dbReference>
<dbReference type="InterPro" id="IPR005805">
    <property type="entry name" value="Rieske_Fe-S_prot_C"/>
</dbReference>
<evidence type="ECO:0000259" key="6">
    <source>
        <dbReference type="PROSITE" id="PS51296"/>
    </source>
</evidence>
<sequence length="530" mass="58576">MNTDQNTGARTSGAHLTFWIDTVDPIQFSPLQQDRQADVVVVGAGISGLSVAYTLAKAGRKVIVLEDGFVGSGETGRTTAHLSNALDDSYTEIEHYHGEEGARMAAESHTEAINFIERTVQEENIDCEFERLNGYLFLHPTDQPETLNQEFAAARRAGIDLHRQAQVPGFAKEEGQCLQFPNQAQFHPMKYLKGLTDAFVRLGGEIFTETRVKEVREDGVKTDQYTVKATDIVVATNTPINDIFTMHTKQWPYRTYVVGVKIPKDSVPAALWWDTGDQQSEWVSQPYTYVRLQRLDAENDLVICGGHDHKTGQADEENVPETDRYQLLIDWVRAHFPMATEVAYRWSGQVMEPLDAMAYIGKNPGNDHIYIVTGDSGNGMTHGTIAGLLIPDLILGRENPWAKLYDPARISLKVTGDYLKETGNFTKQLADYFMASQVDDVNDLSNGQGAILNSGLQKVAAYRDEQGELHTHSAICPHLGCVVQWNPDEKSFDCPCHGSRFTGKGVVVNGPAASDLKPVTVSAKSGKDGQ</sequence>
<organism evidence="7 8">
    <name type="scientific">Larkinella insperata</name>
    <dbReference type="NCBI Taxonomy" id="332158"/>
    <lineage>
        <taxon>Bacteria</taxon>
        <taxon>Pseudomonadati</taxon>
        <taxon>Bacteroidota</taxon>
        <taxon>Cytophagia</taxon>
        <taxon>Cytophagales</taxon>
        <taxon>Spirosomataceae</taxon>
        <taxon>Larkinella</taxon>
    </lineage>
</organism>
<dbReference type="PRINTS" id="PR00162">
    <property type="entry name" value="RIESKE"/>
</dbReference>
<dbReference type="Gene3D" id="3.50.50.60">
    <property type="entry name" value="FAD/NAD(P)-binding domain"/>
    <property type="match status" value="1"/>
</dbReference>
<dbReference type="SUPFAM" id="SSF51905">
    <property type="entry name" value="FAD/NAD(P)-binding domain"/>
    <property type="match status" value="1"/>
</dbReference>
<dbReference type="InterPro" id="IPR038010">
    <property type="entry name" value="YhfW_C"/>
</dbReference>
<dbReference type="Pfam" id="PF01266">
    <property type="entry name" value="DAO"/>
    <property type="match status" value="1"/>
</dbReference>
<keyword evidence="5" id="KW-1015">Disulfide bond</keyword>
<dbReference type="InterPro" id="IPR036922">
    <property type="entry name" value="Rieske_2Fe-2S_sf"/>
</dbReference>
<dbReference type="Proteomes" id="UP001597116">
    <property type="component" value="Unassembled WGS sequence"/>
</dbReference>
<evidence type="ECO:0000256" key="4">
    <source>
        <dbReference type="ARBA" id="ARBA00023014"/>
    </source>
</evidence>